<dbReference type="RefSeq" id="WP_146917667.1">
    <property type="nucleotide sequence ID" value="NZ_CP042430.1"/>
</dbReference>
<accession>A0A5B8U2W8</accession>
<comment type="similarity">
    <text evidence="1">Belongs to the metallo-dependent hydrolases superfamily. CpsB/CapC family.</text>
</comment>
<dbReference type="Gene3D" id="3.20.20.140">
    <property type="entry name" value="Metal-dependent hydrolases"/>
    <property type="match status" value="1"/>
</dbReference>
<evidence type="ECO:0000256" key="4">
    <source>
        <dbReference type="ARBA" id="ARBA00022912"/>
    </source>
</evidence>
<dbReference type="InterPro" id="IPR016195">
    <property type="entry name" value="Pol/histidinol_Pase-like"/>
</dbReference>
<protein>
    <recommendedName>
        <fullName evidence="2">protein-tyrosine-phosphatase</fullName>
        <ecNumber evidence="2">3.1.3.48</ecNumber>
    </recommendedName>
</protein>
<dbReference type="PANTHER" id="PTHR39181">
    <property type="entry name" value="TYROSINE-PROTEIN PHOSPHATASE YWQE"/>
    <property type="match status" value="1"/>
</dbReference>
<dbReference type="GO" id="GO:0016740">
    <property type="term" value="F:transferase activity"/>
    <property type="evidence" value="ECO:0007669"/>
    <property type="project" value="UniProtKB-KW"/>
</dbReference>
<reference evidence="6 7" key="1">
    <citation type="journal article" date="2018" name="J. Microbiol.">
        <title>Baekduia soli gen. nov., sp. nov., a novel bacterium isolated from the soil of Baekdu Mountain and proposal of a novel family name, Baekduiaceae fam. nov.</title>
        <authorList>
            <person name="An D.S."/>
            <person name="Siddiqi M.Z."/>
            <person name="Kim K.H."/>
            <person name="Yu H.S."/>
            <person name="Im W.T."/>
        </authorList>
    </citation>
    <scope>NUCLEOTIDE SEQUENCE [LARGE SCALE GENOMIC DNA]</scope>
    <source>
        <strain evidence="6 7">BR7-21</strain>
    </source>
</reference>
<dbReference type="Pfam" id="PF19567">
    <property type="entry name" value="CpsB_CapC"/>
    <property type="match status" value="1"/>
</dbReference>
<dbReference type="OrthoDB" id="9788539at2"/>
<dbReference type="GO" id="GO:0004725">
    <property type="term" value="F:protein tyrosine phosphatase activity"/>
    <property type="evidence" value="ECO:0007669"/>
    <property type="project" value="UniProtKB-EC"/>
</dbReference>
<dbReference type="Proteomes" id="UP000321805">
    <property type="component" value="Chromosome"/>
</dbReference>
<evidence type="ECO:0000256" key="1">
    <source>
        <dbReference type="ARBA" id="ARBA00005750"/>
    </source>
</evidence>
<dbReference type="EC" id="3.1.3.48" evidence="2"/>
<evidence type="ECO:0000256" key="5">
    <source>
        <dbReference type="ARBA" id="ARBA00051722"/>
    </source>
</evidence>
<dbReference type="AlphaFoldDB" id="A0A5B8U2W8"/>
<name>A0A5B8U2W8_9ACTN</name>
<keyword evidence="4" id="KW-0904">Protein phosphatase</keyword>
<dbReference type="EMBL" id="CP042430">
    <property type="protein sequence ID" value="QEC47333.1"/>
    <property type="molecule type" value="Genomic_DNA"/>
</dbReference>
<dbReference type="GO" id="GO:0030145">
    <property type="term" value="F:manganese ion binding"/>
    <property type="evidence" value="ECO:0007669"/>
    <property type="project" value="InterPro"/>
</dbReference>
<comment type="catalytic activity">
    <reaction evidence="5">
        <text>O-phospho-L-tyrosyl-[protein] + H2O = L-tyrosyl-[protein] + phosphate</text>
        <dbReference type="Rhea" id="RHEA:10684"/>
        <dbReference type="Rhea" id="RHEA-COMP:10136"/>
        <dbReference type="Rhea" id="RHEA-COMP:20101"/>
        <dbReference type="ChEBI" id="CHEBI:15377"/>
        <dbReference type="ChEBI" id="CHEBI:43474"/>
        <dbReference type="ChEBI" id="CHEBI:46858"/>
        <dbReference type="ChEBI" id="CHEBI:61978"/>
        <dbReference type="EC" id="3.1.3.48"/>
    </reaction>
</comment>
<evidence type="ECO:0000313" key="7">
    <source>
        <dbReference type="Proteomes" id="UP000321805"/>
    </source>
</evidence>
<keyword evidence="6" id="KW-0808">Transferase</keyword>
<organism evidence="6 7">
    <name type="scientific">Baekduia soli</name>
    <dbReference type="NCBI Taxonomy" id="496014"/>
    <lineage>
        <taxon>Bacteria</taxon>
        <taxon>Bacillati</taxon>
        <taxon>Actinomycetota</taxon>
        <taxon>Thermoleophilia</taxon>
        <taxon>Solirubrobacterales</taxon>
        <taxon>Baekduiaceae</taxon>
        <taxon>Baekduia</taxon>
    </lineage>
</organism>
<dbReference type="PANTHER" id="PTHR39181:SF1">
    <property type="entry name" value="TYROSINE-PROTEIN PHOSPHATASE YWQE"/>
    <property type="match status" value="1"/>
</dbReference>
<gene>
    <name evidence="6" type="ORF">FSW04_06855</name>
</gene>
<dbReference type="PIRSF" id="PIRSF016557">
    <property type="entry name" value="Caps_synth_CpsB"/>
    <property type="match status" value="1"/>
</dbReference>
<keyword evidence="7" id="KW-1185">Reference proteome</keyword>
<evidence type="ECO:0000256" key="3">
    <source>
        <dbReference type="ARBA" id="ARBA00022801"/>
    </source>
</evidence>
<dbReference type="SUPFAM" id="SSF89550">
    <property type="entry name" value="PHP domain-like"/>
    <property type="match status" value="1"/>
</dbReference>
<evidence type="ECO:0000313" key="6">
    <source>
        <dbReference type="EMBL" id="QEC47333.1"/>
    </source>
</evidence>
<dbReference type="KEGG" id="bsol:FSW04_06855"/>
<evidence type="ECO:0000256" key="2">
    <source>
        <dbReference type="ARBA" id="ARBA00013064"/>
    </source>
</evidence>
<dbReference type="InterPro" id="IPR016667">
    <property type="entry name" value="Caps_polysacc_synth_CpsB/CapC"/>
</dbReference>
<proteinExistence type="inferred from homology"/>
<keyword evidence="3" id="KW-0378">Hydrolase</keyword>
<sequence length="244" mass="25847">MPTDLHCHILPGVDDGPETLEDALDLARALVDGGVDRVVATPHVNRRIPTAPETMHEGVVRLRAALADHAIPLTVEPGAEIAAAHLLELDGDELDALTLGGGGWILLEPPLTSEFPIERAAQELLDEGFGVVLAHPERCALFLRAPERVRPMVEAGVRVSITAAALNRAFGRHAQELARTLVRSGLVHNAASDAHGLGRRPPRLLAELHAAGLDDHVQAWCEAMPAAVLSDARRPSARPTGGAA</sequence>